<dbReference type="Proteomes" id="UP000790377">
    <property type="component" value="Unassembled WGS sequence"/>
</dbReference>
<comment type="caution">
    <text evidence="1">The sequence shown here is derived from an EMBL/GenBank/DDBJ whole genome shotgun (WGS) entry which is preliminary data.</text>
</comment>
<name>A0ACB8AGT1_9AGAM</name>
<organism evidence="1 2">
    <name type="scientific">Hygrophoropsis aurantiaca</name>
    <dbReference type="NCBI Taxonomy" id="72124"/>
    <lineage>
        <taxon>Eukaryota</taxon>
        <taxon>Fungi</taxon>
        <taxon>Dikarya</taxon>
        <taxon>Basidiomycota</taxon>
        <taxon>Agaricomycotina</taxon>
        <taxon>Agaricomycetes</taxon>
        <taxon>Agaricomycetidae</taxon>
        <taxon>Boletales</taxon>
        <taxon>Coniophorineae</taxon>
        <taxon>Hygrophoropsidaceae</taxon>
        <taxon>Hygrophoropsis</taxon>
    </lineage>
</organism>
<gene>
    <name evidence="1" type="ORF">BJ138DRAFT_1004450</name>
</gene>
<keyword evidence="2" id="KW-1185">Reference proteome</keyword>
<reference evidence="1" key="1">
    <citation type="journal article" date="2021" name="New Phytol.">
        <title>Evolutionary innovations through gain and loss of genes in the ectomycorrhizal Boletales.</title>
        <authorList>
            <person name="Wu G."/>
            <person name="Miyauchi S."/>
            <person name="Morin E."/>
            <person name="Kuo A."/>
            <person name="Drula E."/>
            <person name="Varga T."/>
            <person name="Kohler A."/>
            <person name="Feng B."/>
            <person name="Cao Y."/>
            <person name="Lipzen A."/>
            <person name="Daum C."/>
            <person name="Hundley H."/>
            <person name="Pangilinan J."/>
            <person name="Johnson J."/>
            <person name="Barry K."/>
            <person name="LaButti K."/>
            <person name="Ng V."/>
            <person name="Ahrendt S."/>
            <person name="Min B."/>
            <person name="Choi I.G."/>
            <person name="Park H."/>
            <person name="Plett J.M."/>
            <person name="Magnuson J."/>
            <person name="Spatafora J.W."/>
            <person name="Nagy L.G."/>
            <person name="Henrissat B."/>
            <person name="Grigoriev I.V."/>
            <person name="Yang Z.L."/>
            <person name="Xu J."/>
            <person name="Martin F.M."/>
        </authorList>
    </citation>
    <scope>NUCLEOTIDE SEQUENCE</scope>
    <source>
        <strain evidence="1">ATCC 28755</strain>
    </source>
</reference>
<protein>
    <submittedName>
        <fullName evidence="1">Uncharacterized protein</fullName>
    </submittedName>
</protein>
<dbReference type="EMBL" id="MU267651">
    <property type="protein sequence ID" value="KAH7912457.1"/>
    <property type="molecule type" value="Genomic_DNA"/>
</dbReference>
<evidence type="ECO:0000313" key="1">
    <source>
        <dbReference type="EMBL" id="KAH7912457.1"/>
    </source>
</evidence>
<sequence length="198" mass="20645">MRTSSLVLYILTTAASLQAARLDPYLGLKALSPIPFNKRQANTVPSQCTTTCDPVNSEVSAGCPITACCSQDFETAYYNCLTCVGTADDATNYTTAQQDLDLLYVTCYDSGYTSLQKYTLPGQNPNRTLSTTNAGPSATAPPASSASAAQTLTSSFTTSISTTSTSPSTSPSSAAMILSSNHVWVGFALILGIMGTSI</sequence>
<evidence type="ECO:0000313" key="2">
    <source>
        <dbReference type="Proteomes" id="UP000790377"/>
    </source>
</evidence>
<accession>A0ACB8AGT1</accession>
<proteinExistence type="predicted"/>